<dbReference type="GeneID" id="118477965"/>
<dbReference type="Gene3D" id="2.60.120.830">
    <property type="match status" value="1"/>
</dbReference>
<keyword evidence="2" id="KW-1185">Reference proteome</keyword>
<feature type="compositionally biased region" description="Basic and acidic residues" evidence="1">
    <location>
        <begin position="69"/>
        <end position="84"/>
    </location>
</feature>
<dbReference type="RefSeq" id="XP_035826640.1">
    <property type="nucleotide sequence ID" value="XM_035970747.1"/>
</dbReference>
<evidence type="ECO:0000313" key="2">
    <source>
        <dbReference type="Proteomes" id="UP000694888"/>
    </source>
</evidence>
<feature type="compositionally biased region" description="Basic residues" evidence="1">
    <location>
        <begin position="128"/>
        <end position="143"/>
    </location>
</feature>
<gene>
    <name evidence="3" type="primary">LOC118477965</name>
</gene>
<dbReference type="Proteomes" id="UP000694888">
    <property type="component" value="Unplaced"/>
</dbReference>
<organism evidence="2 3">
    <name type="scientific">Aplysia californica</name>
    <name type="common">California sea hare</name>
    <dbReference type="NCBI Taxonomy" id="6500"/>
    <lineage>
        <taxon>Eukaryota</taxon>
        <taxon>Metazoa</taxon>
        <taxon>Spiralia</taxon>
        <taxon>Lophotrochozoa</taxon>
        <taxon>Mollusca</taxon>
        <taxon>Gastropoda</taxon>
        <taxon>Heterobranchia</taxon>
        <taxon>Euthyneura</taxon>
        <taxon>Tectipleura</taxon>
        <taxon>Aplysiida</taxon>
        <taxon>Aplysioidea</taxon>
        <taxon>Aplysiidae</taxon>
        <taxon>Aplysia</taxon>
    </lineage>
</organism>
<evidence type="ECO:0000256" key="1">
    <source>
        <dbReference type="SAM" id="MobiDB-lite"/>
    </source>
</evidence>
<feature type="compositionally biased region" description="Polar residues" evidence="1">
    <location>
        <begin position="211"/>
        <end position="227"/>
    </location>
</feature>
<feature type="compositionally biased region" description="Basic and acidic residues" evidence="1">
    <location>
        <begin position="156"/>
        <end position="182"/>
    </location>
</feature>
<feature type="non-terminal residue" evidence="3">
    <location>
        <position position="339"/>
    </location>
</feature>
<proteinExistence type="predicted"/>
<sequence length="339" mass="37643">MRLQSEGKVKGAGTIFTYSRSSGPDCPGECLTAPGPLNTSLRVELIYFGRNPGIFYHFTVPRDSDYRDAVDSRAAEPSAADDRRHHGHHRRRHHRRHRGDRPEHTSAHEGVPQADVIPAVSQGTSPLHLRRRQHRRQPLRTSHRPSVILRSSYQRPDGKGTHGSASRDRDDDDNTDSRDTRQNSRRPTKKASPPRSYIQIKSKSRLRNKQAPISSKKTPSDSQNQQGAAAPGKSGVGYEQGQFFVKGENGSIQYKHYYHTNVHDGLGDVPIGSANGDEKTSQGSVRYGQKPTRIDSSYDDRYAEFRATTQYQPSSRASIPNVISASLTPQAGVVAAPPR</sequence>
<feature type="compositionally biased region" description="Basic residues" evidence="1">
    <location>
        <begin position="85"/>
        <end position="99"/>
    </location>
</feature>
<evidence type="ECO:0000313" key="3">
    <source>
        <dbReference type="RefSeq" id="XP_035826640.1"/>
    </source>
</evidence>
<reference evidence="3" key="1">
    <citation type="submission" date="2025-08" db="UniProtKB">
        <authorList>
            <consortium name="RefSeq"/>
        </authorList>
    </citation>
    <scope>IDENTIFICATION</scope>
</reference>
<protein>
    <submittedName>
        <fullName evidence="3">Uncharacterized protein LOC118477965</fullName>
    </submittedName>
</protein>
<accession>A0ABM1VW48</accession>
<feature type="region of interest" description="Disordered" evidence="1">
    <location>
        <begin position="69"/>
        <end position="235"/>
    </location>
</feature>
<feature type="region of interest" description="Disordered" evidence="1">
    <location>
        <begin position="269"/>
        <end position="298"/>
    </location>
</feature>
<name>A0ABM1VW48_APLCA</name>